<organism evidence="1 2">
    <name type="scientific">Jiangella asiatica</name>
    <dbReference type="NCBI Taxonomy" id="2530372"/>
    <lineage>
        <taxon>Bacteria</taxon>
        <taxon>Bacillati</taxon>
        <taxon>Actinomycetota</taxon>
        <taxon>Actinomycetes</taxon>
        <taxon>Jiangellales</taxon>
        <taxon>Jiangellaceae</taxon>
        <taxon>Jiangella</taxon>
    </lineage>
</organism>
<comment type="caution">
    <text evidence="1">The sequence shown here is derived from an EMBL/GenBank/DDBJ whole genome shotgun (WGS) entry which is preliminary data.</text>
</comment>
<sequence length="149" mass="16593">MISNLSEAGGRPMRKVPVRAPGVVAWSWFVEDTLGHMVVHARPGRWPIISAHLRNDGQEEVFDFTMTVDDGLRLAGQITQMAQAARRAEWTPDVVQHVNDTYLFGWYDDNVLAELEKLADYIDAASLLQPDGTLTPLADAVLKARHGRT</sequence>
<dbReference type="Proteomes" id="UP000294739">
    <property type="component" value="Unassembled WGS sequence"/>
</dbReference>
<dbReference type="OrthoDB" id="5188076at2"/>
<name>A0A4V2Z2B2_9ACTN</name>
<evidence type="ECO:0000313" key="1">
    <source>
        <dbReference type="EMBL" id="TDE08198.1"/>
    </source>
</evidence>
<accession>A0A4V2Z2B2</accession>
<dbReference type="AlphaFoldDB" id="A0A4V2Z2B2"/>
<reference evidence="1 2" key="1">
    <citation type="submission" date="2019-03" db="EMBL/GenBank/DDBJ databases">
        <title>Draft genome sequences of novel Actinobacteria.</title>
        <authorList>
            <person name="Sahin N."/>
            <person name="Ay H."/>
            <person name="Saygin H."/>
        </authorList>
    </citation>
    <scope>NUCLEOTIDE SEQUENCE [LARGE SCALE GENOMIC DNA]</scope>
    <source>
        <strain evidence="1 2">5K138</strain>
    </source>
</reference>
<protein>
    <submittedName>
        <fullName evidence="1">Uncharacterized protein</fullName>
    </submittedName>
</protein>
<gene>
    <name evidence="1" type="ORF">E1269_17975</name>
</gene>
<dbReference type="RefSeq" id="WP_131897009.1">
    <property type="nucleotide sequence ID" value="NZ_SMKZ01000026.1"/>
</dbReference>
<dbReference type="InParanoid" id="A0A4V2Z2B2"/>
<proteinExistence type="predicted"/>
<dbReference type="EMBL" id="SMKZ01000026">
    <property type="protein sequence ID" value="TDE08198.1"/>
    <property type="molecule type" value="Genomic_DNA"/>
</dbReference>
<evidence type="ECO:0000313" key="2">
    <source>
        <dbReference type="Proteomes" id="UP000294739"/>
    </source>
</evidence>
<keyword evidence="2" id="KW-1185">Reference proteome</keyword>